<sequence length="61" mass="6947">MEQVRVRAAQTLLENTDDTTDTVARRCGFGTAETMRRAFQRVLGIPPASYRERFHAAHPWG</sequence>
<name>A0A561WBQ6_ACTTI</name>
<evidence type="ECO:0000256" key="1">
    <source>
        <dbReference type="ARBA" id="ARBA00023015"/>
    </source>
</evidence>
<evidence type="ECO:0000313" key="4">
    <source>
        <dbReference type="EMBL" id="TWG21298.1"/>
    </source>
</evidence>
<organism evidence="4 5">
    <name type="scientific">Actinoplanes teichomyceticus</name>
    <dbReference type="NCBI Taxonomy" id="1867"/>
    <lineage>
        <taxon>Bacteria</taxon>
        <taxon>Bacillati</taxon>
        <taxon>Actinomycetota</taxon>
        <taxon>Actinomycetes</taxon>
        <taxon>Micromonosporales</taxon>
        <taxon>Micromonosporaceae</taxon>
        <taxon>Actinoplanes</taxon>
    </lineage>
</organism>
<dbReference type="Gene3D" id="1.10.10.60">
    <property type="entry name" value="Homeodomain-like"/>
    <property type="match status" value="1"/>
</dbReference>
<reference evidence="4 5" key="1">
    <citation type="submission" date="2019-06" db="EMBL/GenBank/DDBJ databases">
        <title>Sequencing the genomes of 1000 actinobacteria strains.</title>
        <authorList>
            <person name="Klenk H.-P."/>
        </authorList>
    </citation>
    <scope>NUCLEOTIDE SEQUENCE [LARGE SCALE GENOMIC DNA]</scope>
    <source>
        <strain evidence="4 5">DSM 43866</strain>
    </source>
</reference>
<dbReference type="InterPro" id="IPR018060">
    <property type="entry name" value="HTH_AraC"/>
</dbReference>
<dbReference type="Pfam" id="PF12833">
    <property type="entry name" value="HTH_18"/>
    <property type="match status" value="1"/>
</dbReference>
<proteinExistence type="predicted"/>
<dbReference type="Proteomes" id="UP000320239">
    <property type="component" value="Unassembled WGS sequence"/>
</dbReference>
<dbReference type="GO" id="GO:0043565">
    <property type="term" value="F:sequence-specific DNA binding"/>
    <property type="evidence" value="ECO:0007669"/>
    <property type="project" value="InterPro"/>
</dbReference>
<dbReference type="InterPro" id="IPR009057">
    <property type="entry name" value="Homeodomain-like_sf"/>
</dbReference>
<feature type="domain" description="HTH araC/xylS-type" evidence="3">
    <location>
        <begin position="1"/>
        <end position="53"/>
    </location>
</feature>
<gene>
    <name evidence="4" type="ORF">FHX34_103836</name>
</gene>
<protein>
    <submittedName>
        <fullName evidence="4">AraC family transcriptional regulator</fullName>
    </submittedName>
</protein>
<dbReference type="AlphaFoldDB" id="A0A561WBQ6"/>
<dbReference type="GO" id="GO:0003700">
    <property type="term" value="F:DNA-binding transcription factor activity"/>
    <property type="evidence" value="ECO:0007669"/>
    <property type="project" value="InterPro"/>
</dbReference>
<keyword evidence="1" id="KW-0805">Transcription regulation</keyword>
<comment type="caution">
    <text evidence="4">The sequence shown here is derived from an EMBL/GenBank/DDBJ whole genome shotgun (WGS) entry which is preliminary data.</text>
</comment>
<evidence type="ECO:0000313" key="5">
    <source>
        <dbReference type="Proteomes" id="UP000320239"/>
    </source>
</evidence>
<keyword evidence="5" id="KW-1185">Reference proteome</keyword>
<accession>A0A561WBQ6</accession>
<dbReference type="PROSITE" id="PS01124">
    <property type="entry name" value="HTH_ARAC_FAMILY_2"/>
    <property type="match status" value="1"/>
</dbReference>
<evidence type="ECO:0000256" key="2">
    <source>
        <dbReference type="ARBA" id="ARBA00023163"/>
    </source>
</evidence>
<evidence type="ECO:0000259" key="3">
    <source>
        <dbReference type="PROSITE" id="PS01124"/>
    </source>
</evidence>
<keyword evidence="2" id="KW-0804">Transcription</keyword>
<dbReference type="SUPFAM" id="SSF46689">
    <property type="entry name" value="Homeodomain-like"/>
    <property type="match status" value="1"/>
</dbReference>
<dbReference type="EMBL" id="VIWY01000003">
    <property type="protein sequence ID" value="TWG21298.1"/>
    <property type="molecule type" value="Genomic_DNA"/>
</dbReference>